<feature type="region of interest" description="Disordered" evidence="1">
    <location>
        <begin position="297"/>
        <end position="373"/>
    </location>
</feature>
<dbReference type="AlphaFoldDB" id="A0A6P7KSM9"/>
<dbReference type="PROSITE" id="PS50824">
    <property type="entry name" value="DAPIN"/>
    <property type="match status" value="1"/>
</dbReference>
<dbReference type="SMART" id="SM01289">
    <property type="entry name" value="PYRIN"/>
    <property type="match status" value="1"/>
</dbReference>
<dbReference type="InParanoid" id="A0A6P7KSM9"/>
<name>A0A6P7KSM9_BETSP</name>
<dbReference type="KEGG" id="bspl:114843268"/>
<evidence type="ECO:0000259" key="2">
    <source>
        <dbReference type="PROSITE" id="PS50824"/>
    </source>
</evidence>
<proteinExistence type="predicted"/>
<accession>A0A6P7KSM9</accession>
<keyword evidence="3" id="KW-1185">Reference proteome</keyword>
<evidence type="ECO:0000313" key="5">
    <source>
        <dbReference type="RefSeq" id="XP_055359487.1"/>
    </source>
</evidence>
<dbReference type="Pfam" id="PF02758">
    <property type="entry name" value="PYRIN"/>
    <property type="match status" value="1"/>
</dbReference>
<dbReference type="GeneID" id="114843268"/>
<dbReference type="RefSeq" id="XP_055359487.1">
    <property type="nucleotide sequence ID" value="XM_055503512.1"/>
</dbReference>
<dbReference type="CDD" id="cd08321">
    <property type="entry name" value="Pyrin_ASC-like"/>
    <property type="match status" value="1"/>
</dbReference>
<feature type="compositionally biased region" description="Polar residues" evidence="1">
    <location>
        <begin position="331"/>
        <end position="343"/>
    </location>
</feature>
<feature type="region of interest" description="Disordered" evidence="1">
    <location>
        <begin position="90"/>
        <end position="203"/>
    </location>
</feature>
<feature type="compositionally biased region" description="Basic and acidic residues" evidence="1">
    <location>
        <begin position="552"/>
        <end position="564"/>
    </location>
</feature>
<reference evidence="4 5" key="1">
    <citation type="submission" date="2025-04" db="UniProtKB">
        <authorList>
            <consortium name="RefSeq"/>
        </authorList>
    </citation>
    <scope>IDENTIFICATION</scope>
</reference>
<dbReference type="Proteomes" id="UP000515150">
    <property type="component" value="Chromosome 16"/>
</dbReference>
<dbReference type="RefSeq" id="XP_028985502.1">
    <property type="nucleotide sequence ID" value="XM_029129669.3"/>
</dbReference>
<gene>
    <name evidence="4 5" type="primary">LOC114843268</name>
</gene>
<feature type="domain" description="Pyrin" evidence="2">
    <location>
        <begin position="1"/>
        <end position="93"/>
    </location>
</feature>
<dbReference type="Gene3D" id="1.10.533.10">
    <property type="entry name" value="Death Domain, Fas"/>
    <property type="match status" value="1"/>
</dbReference>
<sequence length="598" mass="61411">MAPKTTKAHLAEMLEDLTEHNFERFCHQLLDRKKPSVPRSRVEGKCRRDIADVLVSAFTEAKSVGVAVVILKQIGCRDEAQKLAAIVSRGGVKKSGGPTAACGSLKKSGGPTAACRSLKKSGGPTAPRGSLKKSGGPTAPCGSLKKSGGPTAQCKSLKKSGGPTAPRKSLKKSGGPTAPRESLKKSVAHGGVKKPEEVKAEAENRVLSEGGDLSNDRLVLSRYIIQFGEYKGQTFNQLVENDMGYVAKLVNKHQNNRKKSKSPMNPLMANKDSLTEFVTSCPDLMKKVELLTKKDALQPGQKRKACSSTISFGPSAANKRKAPLPAPPHIPTTSFGPSATQNPYGGLENSGAPTAPYGGLEKSGAPTAPYAGLEKSGAPTAPYAGLEKSGVPTAPYAGLEKSGGPTAPCGSLKKSGGPTAACGSLKKSGGPTAPRKSLKKSGGPTAPCGSLKKSGGPTAQCKSLKKSGGPTAPRGSLKTSGGPTAPRGSLKKSGGPTAPRKSLKKSGGPTAQCKSLKKSGGPTAPYAGLEKSGGPTAPGGGLGKSVAHGGVKKPEDEAESKNRVLSEGGDLSNLAFFTSQPGKQIFDWFMENDQFTGL</sequence>
<feature type="region of interest" description="Disordered" evidence="1">
    <location>
        <begin position="391"/>
        <end position="565"/>
    </location>
</feature>
<evidence type="ECO:0000256" key="1">
    <source>
        <dbReference type="SAM" id="MobiDB-lite"/>
    </source>
</evidence>
<evidence type="ECO:0000313" key="4">
    <source>
        <dbReference type="RefSeq" id="XP_028985502.1"/>
    </source>
</evidence>
<dbReference type="OrthoDB" id="8960663at2759"/>
<dbReference type="InterPro" id="IPR011029">
    <property type="entry name" value="DEATH-like_dom_sf"/>
</dbReference>
<feature type="compositionally biased region" description="Basic and acidic residues" evidence="1">
    <location>
        <begin position="193"/>
        <end position="203"/>
    </location>
</feature>
<dbReference type="SUPFAM" id="SSF47986">
    <property type="entry name" value="DEATH domain"/>
    <property type="match status" value="1"/>
</dbReference>
<evidence type="ECO:0000313" key="3">
    <source>
        <dbReference type="Proteomes" id="UP000515150"/>
    </source>
</evidence>
<dbReference type="InterPro" id="IPR004020">
    <property type="entry name" value="DAPIN"/>
</dbReference>
<protein>
    <submittedName>
        <fullName evidence="4 5">Uncharacterized protein LOC114843268 isoform X1</fullName>
    </submittedName>
</protein>
<organism evidence="3 4">
    <name type="scientific">Betta splendens</name>
    <name type="common">Siamese fighting fish</name>
    <dbReference type="NCBI Taxonomy" id="158456"/>
    <lineage>
        <taxon>Eukaryota</taxon>
        <taxon>Metazoa</taxon>
        <taxon>Chordata</taxon>
        <taxon>Craniata</taxon>
        <taxon>Vertebrata</taxon>
        <taxon>Euteleostomi</taxon>
        <taxon>Actinopterygii</taxon>
        <taxon>Neopterygii</taxon>
        <taxon>Teleostei</taxon>
        <taxon>Neoteleostei</taxon>
        <taxon>Acanthomorphata</taxon>
        <taxon>Anabantaria</taxon>
        <taxon>Anabantiformes</taxon>
        <taxon>Anabantoidei</taxon>
        <taxon>Osphronemidae</taxon>
        <taxon>Betta</taxon>
    </lineage>
</organism>